<reference evidence="1 2" key="1">
    <citation type="submission" date="2018-12" db="EMBL/GenBank/DDBJ databases">
        <authorList>
            <person name="Grouzdev D.S."/>
            <person name="Krutkina M.S."/>
        </authorList>
    </citation>
    <scope>NUCLEOTIDE SEQUENCE [LARGE SCALE GENOMIC DNA]</scope>
    <source>
        <strain evidence="1 2">RmlP026</strain>
    </source>
</reference>
<comment type="caution">
    <text evidence="1">The sequence shown here is derived from an EMBL/GenBank/DDBJ whole genome shotgun (WGS) entry which is preliminary data.</text>
</comment>
<dbReference type="RefSeq" id="WP_129226713.1">
    <property type="nucleotide sequence ID" value="NZ_QYBB01000011.1"/>
</dbReference>
<name>A0A4Q2U9M3_9HYPH</name>
<dbReference type="InterPro" id="IPR016181">
    <property type="entry name" value="Acyl_CoA_acyltransferase"/>
</dbReference>
<dbReference type="PANTHER" id="PTHR47017">
    <property type="entry name" value="ACYL-COA"/>
    <property type="match status" value="1"/>
</dbReference>
<evidence type="ECO:0000313" key="2">
    <source>
        <dbReference type="Proteomes" id="UP000290759"/>
    </source>
</evidence>
<reference evidence="1 2" key="2">
    <citation type="submission" date="2019-02" db="EMBL/GenBank/DDBJ databases">
        <title>'Lichenibacterium ramalinii' gen. nov. sp. nov., 'Lichenibacterium minor' gen. nov. sp. nov.</title>
        <authorList>
            <person name="Pankratov T."/>
        </authorList>
    </citation>
    <scope>NUCLEOTIDE SEQUENCE [LARGE SCALE GENOMIC DNA]</scope>
    <source>
        <strain evidence="1 2">RmlP026</strain>
    </source>
</reference>
<organism evidence="1 2">
    <name type="scientific">Lichenibacterium minor</name>
    <dbReference type="NCBI Taxonomy" id="2316528"/>
    <lineage>
        <taxon>Bacteria</taxon>
        <taxon>Pseudomonadati</taxon>
        <taxon>Pseudomonadota</taxon>
        <taxon>Alphaproteobacteria</taxon>
        <taxon>Hyphomicrobiales</taxon>
        <taxon>Lichenihabitantaceae</taxon>
        <taxon>Lichenibacterium</taxon>
    </lineage>
</organism>
<gene>
    <name evidence="1" type="ORF">D3273_11750</name>
</gene>
<dbReference type="Proteomes" id="UP000290759">
    <property type="component" value="Unassembled WGS sequence"/>
</dbReference>
<proteinExistence type="predicted"/>
<dbReference type="InterPro" id="IPR007434">
    <property type="entry name" value="FemAB-like"/>
</dbReference>
<dbReference type="AlphaFoldDB" id="A0A4Q2U9M3"/>
<dbReference type="PANTHER" id="PTHR47017:SF1">
    <property type="entry name" value="ACYL-COA"/>
    <property type="match status" value="1"/>
</dbReference>
<dbReference type="GO" id="GO:0016740">
    <property type="term" value="F:transferase activity"/>
    <property type="evidence" value="ECO:0007669"/>
    <property type="project" value="UniProtKB-KW"/>
</dbReference>
<protein>
    <submittedName>
        <fullName evidence="1">N-acetyltransferase</fullName>
    </submittedName>
</protein>
<accession>A0A4Q2U9M3</accession>
<keyword evidence="2" id="KW-1185">Reference proteome</keyword>
<keyword evidence="1" id="KW-0808">Transferase</keyword>
<dbReference type="Gene3D" id="3.40.630.30">
    <property type="match status" value="1"/>
</dbReference>
<evidence type="ECO:0000313" key="1">
    <source>
        <dbReference type="EMBL" id="RYC31797.1"/>
    </source>
</evidence>
<sequence>MTSPITVQVATSIAALDAAHWDRCANPPAEAGPDPSGERHNPFLSHAFLKALESSGSVGGRSGWSPAHVAVEEGGRLIAAAPTYIKTNSQGEYVFDHSWADAYARAGGRYYPKIQVAVPFTPATGRRFLVSPGQDVEAAQGYLTAGLRALRKEVKASSTHATFVTKAEWDSLGAQGWLQRTDQQFHFVNEGYAGFDDFLAALASRKRKNIRKERESALAGGITIEHLTGPDIREEHWDAFFAFYMDTGSRKWGRPYLNRRFFSEIGAGMADRILLVMAKRAGRYVAGAINFIGDDALYGRNWGCVEEHPFLHFEVCYYQAIDFALSRGLGRVEAGAQGEHKLARGYRPTTTYSVHDIADPRLAAAIADYLDHERGYVENAVEQLGEHLPFRHED</sequence>
<dbReference type="SUPFAM" id="SSF55729">
    <property type="entry name" value="Acyl-CoA N-acyltransferases (Nat)"/>
    <property type="match status" value="1"/>
</dbReference>
<dbReference type="EMBL" id="QYBB01000011">
    <property type="protein sequence ID" value="RYC31797.1"/>
    <property type="molecule type" value="Genomic_DNA"/>
</dbReference>
<dbReference type="OrthoDB" id="9776898at2"/>
<dbReference type="Pfam" id="PF04339">
    <property type="entry name" value="FemAB_like"/>
    <property type="match status" value="1"/>
</dbReference>